<dbReference type="Gene3D" id="1.10.10.160">
    <property type="match status" value="1"/>
</dbReference>
<keyword evidence="8 10" id="KW-0238">DNA-binding</keyword>
<dbReference type="SUPFAM" id="SSF52980">
    <property type="entry name" value="Restriction endonuclease-like"/>
    <property type="match status" value="1"/>
</dbReference>
<dbReference type="Gene3D" id="3.40.50.10930">
    <property type="match status" value="1"/>
</dbReference>
<proteinExistence type="inferred from homology"/>
<dbReference type="GO" id="GO:0003678">
    <property type="term" value="F:DNA helicase activity"/>
    <property type="evidence" value="ECO:0007669"/>
    <property type="project" value="UniProtKB-UniRule"/>
</dbReference>
<dbReference type="Proteomes" id="UP001249020">
    <property type="component" value="Unassembled WGS sequence"/>
</dbReference>
<dbReference type="PIRSF" id="PIRSF000980">
    <property type="entry name" value="RecC"/>
    <property type="match status" value="1"/>
</dbReference>
<dbReference type="GO" id="GO:0005524">
    <property type="term" value="F:ATP binding"/>
    <property type="evidence" value="ECO:0007669"/>
    <property type="project" value="UniProtKB-UniRule"/>
</dbReference>
<comment type="function">
    <text evidence="10">A helicase/nuclease that prepares dsDNA breaks (DSB) for recombinational DNA repair. Binds to DSBs and unwinds DNA via a highly rapid and processive ATP-dependent bidirectional helicase activity. Unwinds dsDNA until it encounters a Chi (crossover hotspot instigator) sequence from the 3' direction. Cuts ssDNA a few nucleotides 3' to the Chi site. The properties and activities of the enzyme are changed at Chi. The Chi-altered holoenzyme produces a long 3'-ssDNA overhang and facilitates RecA-binding to the ssDNA for homologous DNA recombination and repair. Holoenzyme degrades any linearized DNA that is unable to undergo homologous recombination. In the holoenzyme this subunit recognizes the wild-type Chi sequence, and when added to isolated RecB increases its ATP-dependent helicase processivity.</text>
</comment>
<comment type="subunit">
    <text evidence="10">Heterotrimer of RecB, RecC and RecD. All subunits contribute to DNA-binding.</text>
</comment>
<evidence type="ECO:0000256" key="1">
    <source>
        <dbReference type="ARBA" id="ARBA00022722"/>
    </source>
</evidence>
<dbReference type="InterPro" id="IPR027417">
    <property type="entry name" value="P-loop_NTPase"/>
</dbReference>
<evidence type="ECO:0000256" key="3">
    <source>
        <dbReference type="ARBA" id="ARBA00022763"/>
    </source>
</evidence>
<dbReference type="Gene3D" id="3.40.50.300">
    <property type="entry name" value="P-loop containing nucleotide triphosphate hydrolases"/>
    <property type="match status" value="2"/>
</dbReference>
<dbReference type="Pfam" id="PF17946">
    <property type="entry name" value="RecC_C"/>
    <property type="match status" value="1"/>
</dbReference>
<evidence type="ECO:0000256" key="2">
    <source>
        <dbReference type="ARBA" id="ARBA00022741"/>
    </source>
</evidence>
<keyword evidence="9 10" id="KW-0234">DNA repair</keyword>
<dbReference type="PANTHER" id="PTHR30591">
    <property type="entry name" value="RECBCD ENZYME SUBUNIT RECC"/>
    <property type="match status" value="1"/>
</dbReference>
<evidence type="ECO:0000259" key="11">
    <source>
        <dbReference type="Pfam" id="PF17946"/>
    </source>
</evidence>
<dbReference type="InterPro" id="IPR013986">
    <property type="entry name" value="DExx_box_DNA_helicase_dom_sf"/>
</dbReference>
<keyword evidence="4 10" id="KW-0378">Hydrolase</keyword>
<feature type="domain" description="RecC C-terminal" evidence="11">
    <location>
        <begin position="839"/>
        <end position="1071"/>
    </location>
</feature>
<organism evidence="12 13">
    <name type="scientific">Brumicola blandensis</name>
    <dbReference type="NCBI Taxonomy" id="3075611"/>
    <lineage>
        <taxon>Bacteria</taxon>
        <taxon>Pseudomonadati</taxon>
        <taxon>Pseudomonadota</taxon>
        <taxon>Gammaproteobacteria</taxon>
        <taxon>Alteromonadales</taxon>
        <taxon>Alteromonadaceae</taxon>
        <taxon>Brumicola</taxon>
    </lineage>
</organism>
<evidence type="ECO:0000256" key="10">
    <source>
        <dbReference type="HAMAP-Rule" id="MF_01486"/>
    </source>
</evidence>
<evidence type="ECO:0000256" key="9">
    <source>
        <dbReference type="ARBA" id="ARBA00023204"/>
    </source>
</evidence>
<sequence>MLTLYPSNKLEHLSYLLNAVIQKSEQAVLAPKIILVESTGMQHWLNMQIAQHSGIAMNLSFPMPTRFVWQLCRDILGDDKVPLQSPYKREVMQWRIEEILASPAFIEQGFEAKLEMYWHSQDSNTTELKRLDLARLIADTFEQYLMFRPQWLLDWEAGESIASGASSDRVNASILKHEQWQRWIWLALVKQEPNHPVRLQKNAVEALAKSKHVLPKEIHFFAINTMAPQTLDFFNQIAKYSHIHFYHLNPCIDYWGDASSDKAIAAKLKQGQIDAWVSQQNINPLLRNLGEQGKDLFNLLSNASNYEISAFDADYPSSSVGISYLHQVQSQILQGENGGSNATGLASKTNSGAESKNDESIVLRSCHSPLREVQVLHDFLLAKMADDPELSPQDVLVMCPAIEDYSPYIGAIFGKGVRELNRDENKKIPCSIADRTALDAEPLIAAYMQLLSLPDSRFSVIELLSFLQLPAVMSKFQIQSTDLDMFEHWIERSNIFWGLNEQHRQAVVGSPEQSAFYTWEWGLSRILEGFVHADNTSILADGCVPVNLLEGQSALALGKLIQVIEKLAQYRQTLTQMRTMDEWKAYLLALKDAIFSTADESGNDTYALHLLSQTLGQFFEHVDMAKHYDKTDATAKKWSYLSIRNALKQSFSSPDSRNHFMTGQVTFCSMMPMRSIPFKIIAILGLNDEGFPRKNSQIDIDLIPQLGRKIGDRSRRGDDRYLFLEAILSARETLYLSYQGRSIKDNKVKEPSLVLSEFTDYIGNQFGELVGQCEQQSLHPFSSENYAALPIRKVQQSYDAGWYRLMTLIHQNQIKPSRESCTEQTTCDENTSAQAPISLSMNDLVRFYKDPVKAYANQVEGLYLDEVQPKILDVEPFVVNYLDKYSVIHFCTEELNKMNAHDTLEPVNAGSPIQLLQQRLLGSGDIPRDEVNRATLNEWISQSHVLAANLQNYWPLESKSGKLALSHGELSYQFEIAKNTVLGFHTSNRKLKSLFEIWCQYLCCIADSEETDEPYSSAFFNLEKVKGDTVCRVTWFKPVGSSEARVLLDELIKYYQQGMRQPALVIPELAEGLIKKISSDKSFDPHAATAEEYADHHLMLKRWEDVFTNSFMPARFVSSPYFTHYFDEVPDFSLQSVQALLACFQHLSASIEMSSAPIQEADVNSEGVFSGEDSK</sequence>
<dbReference type="InterPro" id="IPR011335">
    <property type="entry name" value="Restrct_endonuc-II-like"/>
</dbReference>
<dbReference type="GO" id="GO:0008854">
    <property type="term" value="F:exodeoxyribonuclease V activity"/>
    <property type="evidence" value="ECO:0007669"/>
    <property type="project" value="InterPro"/>
</dbReference>
<keyword evidence="5 10" id="KW-0347">Helicase</keyword>
<evidence type="ECO:0000256" key="8">
    <source>
        <dbReference type="ARBA" id="ARBA00023125"/>
    </source>
</evidence>
<dbReference type="GO" id="GO:0003677">
    <property type="term" value="F:DNA binding"/>
    <property type="evidence" value="ECO:0007669"/>
    <property type="project" value="UniProtKB-UniRule"/>
</dbReference>
<name>A0AAW8R251_9ALTE</name>
<comment type="miscellaneous">
    <text evidence="10">In the RecBCD complex, RecB has a slow 3'-5' helicase, an exonuclease activity and loads RecA onto ssDNA, RecD has a fast 5'-3' helicase activity, while RecC stimulates the ATPase and processivity of the RecB helicase and contributes to recognition of the Chi site.</text>
</comment>
<evidence type="ECO:0000256" key="5">
    <source>
        <dbReference type="ARBA" id="ARBA00022806"/>
    </source>
</evidence>
<dbReference type="EMBL" id="JAVRIE010000001">
    <property type="protein sequence ID" value="MDT0581233.1"/>
    <property type="molecule type" value="Genomic_DNA"/>
</dbReference>
<keyword evidence="7 10" id="KW-0067">ATP-binding</keyword>
<dbReference type="PANTHER" id="PTHR30591:SF1">
    <property type="entry name" value="RECBCD ENZYME SUBUNIT RECC"/>
    <property type="match status" value="1"/>
</dbReference>
<gene>
    <name evidence="10 12" type="primary">recC</name>
    <name evidence="12" type="ORF">RM544_01660</name>
</gene>
<comment type="similarity">
    <text evidence="10">Belongs to the RecC family.</text>
</comment>
<keyword evidence="1 10" id="KW-0540">Nuclease</keyword>
<evidence type="ECO:0000256" key="4">
    <source>
        <dbReference type="ARBA" id="ARBA00022801"/>
    </source>
</evidence>
<evidence type="ECO:0000256" key="6">
    <source>
        <dbReference type="ARBA" id="ARBA00022839"/>
    </source>
</evidence>
<accession>A0AAW8R251</accession>
<dbReference type="InterPro" id="IPR006697">
    <property type="entry name" value="RecC"/>
</dbReference>
<dbReference type="Pfam" id="PF04257">
    <property type="entry name" value="Exonuc_V_gamma"/>
    <property type="match status" value="1"/>
</dbReference>
<evidence type="ECO:0000313" key="13">
    <source>
        <dbReference type="Proteomes" id="UP001249020"/>
    </source>
</evidence>
<dbReference type="InterPro" id="IPR041500">
    <property type="entry name" value="RecC_C"/>
</dbReference>
<keyword evidence="2 10" id="KW-0547">Nucleotide-binding</keyword>
<comment type="caution">
    <text evidence="12">The sequence shown here is derived from an EMBL/GenBank/DDBJ whole genome shotgun (WGS) entry which is preliminary data.</text>
</comment>
<dbReference type="GO" id="GO:0009338">
    <property type="term" value="C:exodeoxyribonuclease V complex"/>
    <property type="evidence" value="ECO:0007669"/>
    <property type="project" value="InterPro"/>
</dbReference>
<dbReference type="HAMAP" id="MF_01486">
    <property type="entry name" value="RecC"/>
    <property type="match status" value="1"/>
</dbReference>
<reference evidence="12 13" key="1">
    <citation type="submission" date="2023-09" db="EMBL/GenBank/DDBJ databases">
        <authorList>
            <person name="Rey-Velasco X."/>
        </authorList>
    </citation>
    <scope>NUCLEOTIDE SEQUENCE [LARGE SCALE GENOMIC DNA]</scope>
    <source>
        <strain evidence="12 13">W409</strain>
    </source>
</reference>
<keyword evidence="13" id="KW-1185">Reference proteome</keyword>
<dbReference type="NCBIfam" id="TIGR01450">
    <property type="entry name" value="recC"/>
    <property type="match status" value="1"/>
</dbReference>
<evidence type="ECO:0000256" key="7">
    <source>
        <dbReference type="ARBA" id="ARBA00022840"/>
    </source>
</evidence>
<evidence type="ECO:0000313" key="12">
    <source>
        <dbReference type="EMBL" id="MDT0581233.1"/>
    </source>
</evidence>
<dbReference type="RefSeq" id="WP_311360045.1">
    <property type="nucleotide sequence ID" value="NZ_JAVRIE010000001.1"/>
</dbReference>
<dbReference type="SUPFAM" id="SSF52540">
    <property type="entry name" value="P-loop containing nucleoside triphosphate hydrolases"/>
    <property type="match status" value="2"/>
</dbReference>
<keyword evidence="3 10" id="KW-0227">DNA damage</keyword>
<protein>
    <recommendedName>
        <fullName evidence="10">RecBCD enzyme subunit RecC</fullName>
    </recommendedName>
    <alternativeName>
        <fullName evidence="10">Exonuclease V subunit RecC</fullName>
        <shortName evidence="10">ExoV subunit RecC</shortName>
    </alternativeName>
    <alternativeName>
        <fullName evidence="10">Helicase/nuclease RecBCD subunit RecC</fullName>
    </alternativeName>
</protein>
<dbReference type="GO" id="GO:0000724">
    <property type="term" value="P:double-strand break repair via homologous recombination"/>
    <property type="evidence" value="ECO:0007669"/>
    <property type="project" value="UniProtKB-UniRule"/>
</dbReference>
<dbReference type="AlphaFoldDB" id="A0AAW8R251"/>
<keyword evidence="6 10" id="KW-0269">Exonuclease</keyword>